<dbReference type="AlphaFoldDB" id="R7TKA4"/>
<reference evidence="2 4" key="2">
    <citation type="journal article" date="2013" name="Nature">
        <title>Insights into bilaterian evolution from three spiralian genomes.</title>
        <authorList>
            <person name="Simakov O."/>
            <person name="Marletaz F."/>
            <person name="Cho S.J."/>
            <person name="Edsinger-Gonzales E."/>
            <person name="Havlak P."/>
            <person name="Hellsten U."/>
            <person name="Kuo D.H."/>
            <person name="Larsson T."/>
            <person name="Lv J."/>
            <person name="Arendt D."/>
            <person name="Savage R."/>
            <person name="Osoegawa K."/>
            <person name="de Jong P."/>
            <person name="Grimwood J."/>
            <person name="Chapman J.A."/>
            <person name="Shapiro H."/>
            <person name="Aerts A."/>
            <person name="Otillar R.P."/>
            <person name="Terry A.Y."/>
            <person name="Boore J.L."/>
            <person name="Grigoriev I.V."/>
            <person name="Lindberg D.R."/>
            <person name="Seaver E.C."/>
            <person name="Weisblat D.A."/>
            <person name="Putnam N.H."/>
            <person name="Rokhsar D.S."/>
        </authorList>
    </citation>
    <scope>NUCLEOTIDE SEQUENCE</scope>
    <source>
        <strain evidence="2 4">I ESC-2004</strain>
    </source>
</reference>
<evidence type="ECO:0000313" key="3">
    <source>
        <dbReference type="EnsemblMetazoa" id="CapteP189335"/>
    </source>
</evidence>
<sequence length="181" mass="20298">MQYRRTPNSTGYSPSELLNSRQIRTKIDTLLSIPAYIAQGKQAKEATRSQTQEVAYVITNYKVGDTVYALYFGPRRDKDPRWVPAVVTKRKGTRTVNLRVWPRGPTWRRHVDQLQPRYPSPEDLEPGDDVAPADKEDIGAELSATDSFKAAASTFILSTPSPELRRSACTTKGIPPLCYSP</sequence>
<dbReference type="EMBL" id="AMQN01029477">
    <property type="status" value="NOT_ANNOTATED_CDS"/>
    <property type="molecule type" value="Genomic_DNA"/>
</dbReference>
<dbReference type="OMA" id="YVWEFAN"/>
<reference evidence="3" key="3">
    <citation type="submission" date="2015-06" db="UniProtKB">
        <authorList>
            <consortium name="EnsemblMetazoa"/>
        </authorList>
    </citation>
    <scope>IDENTIFICATION</scope>
</reference>
<evidence type="ECO:0000313" key="4">
    <source>
        <dbReference type="Proteomes" id="UP000014760"/>
    </source>
</evidence>
<proteinExistence type="predicted"/>
<name>R7TKA4_CAPTE</name>
<dbReference type="OrthoDB" id="7760349at2759"/>
<accession>R7TKA4</accession>
<dbReference type="InterPro" id="IPR050951">
    <property type="entry name" value="Retrovirus_Pol_polyprotein"/>
</dbReference>
<keyword evidence="4" id="KW-1185">Reference proteome</keyword>
<feature type="region of interest" description="Disordered" evidence="1">
    <location>
        <begin position="115"/>
        <end position="139"/>
    </location>
</feature>
<dbReference type="HOGENOM" id="CLU_1490401_0_0_1"/>
<reference evidence="4" key="1">
    <citation type="submission" date="2012-12" db="EMBL/GenBank/DDBJ databases">
        <authorList>
            <person name="Hellsten U."/>
            <person name="Grimwood J."/>
            <person name="Chapman J.A."/>
            <person name="Shapiro H."/>
            <person name="Aerts A."/>
            <person name="Otillar R.P."/>
            <person name="Terry A.Y."/>
            <person name="Boore J.L."/>
            <person name="Simakov O."/>
            <person name="Marletaz F."/>
            <person name="Cho S.-J."/>
            <person name="Edsinger-Gonzales E."/>
            <person name="Havlak P."/>
            <person name="Kuo D.-H."/>
            <person name="Larsson T."/>
            <person name="Lv J."/>
            <person name="Arendt D."/>
            <person name="Savage R."/>
            <person name="Osoegawa K."/>
            <person name="de Jong P."/>
            <person name="Lindberg D.R."/>
            <person name="Seaver E.C."/>
            <person name="Weisblat D.A."/>
            <person name="Putnam N.H."/>
            <person name="Grigoriev I.V."/>
            <person name="Rokhsar D.S."/>
        </authorList>
    </citation>
    <scope>NUCLEOTIDE SEQUENCE</scope>
    <source>
        <strain evidence="4">I ESC-2004</strain>
    </source>
</reference>
<dbReference type="EMBL" id="KB309573">
    <property type="protein sequence ID" value="ELT93912.1"/>
    <property type="molecule type" value="Genomic_DNA"/>
</dbReference>
<evidence type="ECO:0000313" key="2">
    <source>
        <dbReference type="EMBL" id="ELT93912.1"/>
    </source>
</evidence>
<organism evidence="2">
    <name type="scientific">Capitella teleta</name>
    <name type="common">Polychaete worm</name>
    <dbReference type="NCBI Taxonomy" id="283909"/>
    <lineage>
        <taxon>Eukaryota</taxon>
        <taxon>Metazoa</taxon>
        <taxon>Spiralia</taxon>
        <taxon>Lophotrochozoa</taxon>
        <taxon>Annelida</taxon>
        <taxon>Polychaeta</taxon>
        <taxon>Sedentaria</taxon>
        <taxon>Scolecida</taxon>
        <taxon>Capitellidae</taxon>
        <taxon>Capitella</taxon>
    </lineage>
</organism>
<dbReference type="Proteomes" id="UP000014760">
    <property type="component" value="Unassembled WGS sequence"/>
</dbReference>
<gene>
    <name evidence="2" type="ORF">CAPTEDRAFT_189335</name>
</gene>
<dbReference type="PANTHER" id="PTHR37984:SF13">
    <property type="entry name" value="RIBONUCLEASE H"/>
    <property type="match status" value="1"/>
</dbReference>
<dbReference type="PANTHER" id="PTHR37984">
    <property type="entry name" value="PROTEIN CBG26694"/>
    <property type="match status" value="1"/>
</dbReference>
<protein>
    <submittedName>
        <fullName evidence="2 3">Uncharacterized protein</fullName>
    </submittedName>
</protein>
<dbReference type="EnsemblMetazoa" id="CapteT189335">
    <property type="protein sequence ID" value="CapteP189335"/>
    <property type="gene ID" value="CapteG189335"/>
</dbReference>
<evidence type="ECO:0000256" key="1">
    <source>
        <dbReference type="SAM" id="MobiDB-lite"/>
    </source>
</evidence>